<sequence>MCLIAFAVAQRADYPLILLANRDEFFHRPTAPLQQWHDHPMIYGGRDLSAGGSWLAMHQTGRWAAVTNYRSGQAQPANRSRGELVTQLMDTQYPLSKLFNSIRQERLDYAGFNLIAGEANQSDVLYYANTQDTFMRLKAGVYAMSNGHLFDSWPKMTLWQNRLKPLINQRKIRVSELMSLAQAQQQFPVQQLPQTGVPKSLEQQLASPFIKPFELNNQHYGTRSTALILSQVDQSDFYEQTYSAAADQHRDDQANGSIEHINIQYSGIFDD</sequence>
<name>A0AA51RQN5_9GAMM</name>
<dbReference type="Proteomes" id="UP001239782">
    <property type="component" value="Chromosome"/>
</dbReference>
<dbReference type="Pfam" id="PF05742">
    <property type="entry name" value="TANGO2"/>
    <property type="match status" value="1"/>
</dbReference>
<dbReference type="PANTHER" id="PTHR17985">
    <property type="entry name" value="SER/THR-RICH PROTEIN T10 IN DGCR REGION"/>
    <property type="match status" value="1"/>
</dbReference>
<evidence type="ECO:0000313" key="1">
    <source>
        <dbReference type="EMBL" id="WMS85754.1"/>
    </source>
</evidence>
<dbReference type="InterPro" id="IPR008551">
    <property type="entry name" value="TANGO2"/>
</dbReference>
<dbReference type="RefSeq" id="WP_309200907.1">
    <property type="nucleotide sequence ID" value="NZ_CP133548.1"/>
</dbReference>
<gene>
    <name evidence="1" type="ORF">Q9312_11060</name>
</gene>
<organism evidence="1 2">
    <name type="scientific">Pleionea litopenaei</name>
    <dbReference type="NCBI Taxonomy" id="3070815"/>
    <lineage>
        <taxon>Bacteria</taxon>
        <taxon>Pseudomonadati</taxon>
        <taxon>Pseudomonadota</taxon>
        <taxon>Gammaproteobacteria</taxon>
        <taxon>Oceanospirillales</taxon>
        <taxon>Pleioneaceae</taxon>
        <taxon>Pleionea</taxon>
    </lineage>
</organism>
<dbReference type="PANTHER" id="PTHR17985:SF8">
    <property type="entry name" value="TRANSPORT AND GOLGI ORGANIZATION PROTEIN 2 HOMOLOG"/>
    <property type="match status" value="1"/>
</dbReference>
<keyword evidence="2" id="KW-1185">Reference proteome</keyword>
<evidence type="ECO:0000313" key="2">
    <source>
        <dbReference type="Proteomes" id="UP001239782"/>
    </source>
</evidence>
<protein>
    <submittedName>
        <fullName evidence="1">NRDE family protein</fullName>
    </submittedName>
</protein>
<dbReference type="AlphaFoldDB" id="A0AA51RQN5"/>
<dbReference type="EMBL" id="CP133548">
    <property type="protein sequence ID" value="WMS85754.1"/>
    <property type="molecule type" value="Genomic_DNA"/>
</dbReference>
<reference evidence="1 2" key="1">
    <citation type="submission" date="2023-08" db="EMBL/GenBank/DDBJ databases">
        <title>Pleionea litopenaei sp. nov., isolated from stomach of juvenile Litopenaeus vannamei.</title>
        <authorList>
            <person name="Rho A.M."/>
            <person name="Hwang C.Y."/>
        </authorList>
    </citation>
    <scope>NUCLEOTIDE SEQUENCE [LARGE SCALE GENOMIC DNA]</scope>
    <source>
        <strain evidence="1 2">HL-JVS1</strain>
    </source>
</reference>
<accession>A0AA51RQN5</accession>
<proteinExistence type="predicted"/>
<dbReference type="KEGG" id="plei:Q9312_11060"/>